<accession>A0A7T2LMA3</accession>
<dbReference type="Proteomes" id="UP000594873">
    <property type="component" value="Chromosome"/>
</dbReference>
<proteinExistence type="predicted"/>
<sequence length="93" mass="9734">MKTGGITTAVQPQALAKAADIKAAAKAFEAVFLRQMIGSMRQANLGEDILGNRATDQFRELSDAKLADNMAETGGFGIAEMLLKQFGASGGTK</sequence>
<evidence type="ECO:0000313" key="3">
    <source>
        <dbReference type="Proteomes" id="UP000594873"/>
    </source>
</evidence>
<protein>
    <submittedName>
        <fullName evidence="2">Rod-binding protein</fullName>
    </submittedName>
</protein>
<evidence type="ECO:0000259" key="1">
    <source>
        <dbReference type="Pfam" id="PF10135"/>
    </source>
</evidence>
<keyword evidence="3" id="KW-1185">Reference proteome</keyword>
<evidence type="ECO:0000313" key="2">
    <source>
        <dbReference type="EMBL" id="QPQ55331.1"/>
    </source>
</evidence>
<dbReference type="AlphaFoldDB" id="A0A7T2LMA3"/>
<name>A0A7T2LMA3_9SPHN</name>
<dbReference type="EMBL" id="CP065592">
    <property type="protein sequence ID" value="QPQ55331.1"/>
    <property type="molecule type" value="Genomic_DNA"/>
</dbReference>
<reference evidence="2 3" key="1">
    <citation type="submission" date="2020-11" db="EMBL/GenBank/DDBJ databases">
        <title>Genome seq and assembly of Sphingosinicella sp.</title>
        <authorList>
            <person name="Chhetri G."/>
        </authorList>
    </citation>
    <scope>NUCLEOTIDE SEQUENCE [LARGE SCALE GENOMIC DNA]</scope>
    <source>
        <strain evidence="2 3">UDD2</strain>
    </source>
</reference>
<dbReference type="Pfam" id="PF10135">
    <property type="entry name" value="Rod-binding"/>
    <property type="match status" value="1"/>
</dbReference>
<dbReference type="PRINTS" id="PR01002">
    <property type="entry name" value="FLGFLGJ"/>
</dbReference>
<feature type="domain" description="Flagellar protein FlgJ N-terminal" evidence="1">
    <location>
        <begin position="39"/>
        <end position="85"/>
    </location>
</feature>
<dbReference type="InterPro" id="IPR019301">
    <property type="entry name" value="Flagellar_prot_FlgJ_N"/>
</dbReference>
<gene>
    <name evidence="2" type="ORF">IC614_01585</name>
</gene>
<dbReference type="RefSeq" id="WP_200972006.1">
    <property type="nucleotide sequence ID" value="NZ_CP065592.1"/>
</dbReference>
<dbReference type="KEGG" id="sflv:IC614_01585"/>
<organism evidence="2 3">
    <name type="scientific">Allosphingosinicella flava</name>
    <dbReference type="NCBI Taxonomy" id="2771430"/>
    <lineage>
        <taxon>Bacteria</taxon>
        <taxon>Pseudomonadati</taxon>
        <taxon>Pseudomonadota</taxon>
        <taxon>Alphaproteobacteria</taxon>
        <taxon>Sphingomonadales</taxon>
        <taxon>Sphingomonadaceae</taxon>
        <taxon>Allosphingosinicella</taxon>
    </lineage>
</organism>